<dbReference type="PANTHER" id="PTHR24186:SF46">
    <property type="entry name" value="PROTEIN ACCELERATED CELL DEATH 6-LIKE"/>
    <property type="match status" value="1"/>
</dbReference>
<dbReference type="AlphaFoldDB" id="A0AA87ZQZ5"/>
<dbReference type="Proteomes" id="UP001187192">
    <property type="component" value="Unassembled WGS sequence"/>
</dbReference>
<evidence type="ECO:0000259" key="9">
    <source>
        <dbReference type="Pfam" id="PF13962"/>
    </source>
</evidence>
<dbReference type="Pfam" id="PF13962">
    <property type="entry name" value="PGG"/>
    <property type="match status" value="1"/>
</dbReference>
<evidence type="ECO:0000313" key="11">
    <source>
        <dbReference type="Proteomes" id="UP001187192"/>
    </source>
</evidence>
<feature type="transmembrane region" description="Helical" evidence="8">
    <location>
        <begin position="644"/>
        <end position="661"/>
    </location>
</feature>
<feature type="repeat" description="ANK" evidence="7">
    <location>
        <begin position="360"/>
        <end position="383"/>
    </location>
</feature>
<evidence type="ECO:0000313" key="10">
    <source>
        <dbReference type="EMBL" id="GMN28041.1"/>
    </source>
</evidence>
<dbReference type="InterPro" id="IPR026961">
    <property type="entry name" value="PGG_dom"/>
</dbReference>
<dbReference type="PROSITE" id="PS50088">
    <property type="entry name" value="ANK_REPEAT"/>
    <property type="match status" value="4"/>
</dbReference>
<keyword evidence="5 7" id="KW-0040">ANK repeat</keyword>
<evidence type="ECO:0000256" key="4">
    <source>
        <dbReference type="ARBA" id="ARBA00022989"/>
    </source>
</evidence>
<keyword evidence="6 8" id="KW-0472">Membrane</keyword>
<dbReference type="PROSITE" id="PS50297">
    <property type="entry name" value="ANK_REP_REGION"/>
    <property type="match status" value="4"/>
</dbReference>
<organism evidence="10 11">
    <name type="scientific">Ficus carica</name>
    <name type="common">Common fig</name>
    <dbReference type="NCBI Taxonomy" id="3494"/>
    <lineage>
        <taxon>Eukaryota</taxon>
        <taxon>Viridiplantae</taxon>
        <taxon>Streptophyta</taxon>
        <taxon>Embryophyta</taxon>
        <taxon>Tracheophyta</taxon>
        <taxon>Spermatophyta</taxon>
        <taxon>Magnoliopsida</taxon>
        <taxon>eudicotyledons</taxon>
        <taxon>Gunneridae</taxon>
        <taxon>Pentapetalae</taxon>
        <taxon>rosids</taxon>
        <taxon>fabids</taxon>
        <taxon>Rosales</taxon>
        <taxon>Moraceae</taxon>
        <taxon>Ficeae</taxon>
        <taxon>Ficus</taxon>
    </lineage>
</organism>
<dbReference type="PANTHER" id="PTHR24186">
    <property type="entry name" value="PROTEIN PHOSPHATASE 1 REGULATORY SUBUNIT"/>
    <property type="match status" value="1"/>
</dbReference>
<feature type="transmembrane region" description="Helical" evidence="8">
    <location>
        <begin position="545"/>
        <end position="569"/>
    </location>
</feature>
<reference evidence="10" key="1">
    <citation type="submission" date="2023-07" db="EMBL/GenBank/DDBJ databases">
        <title>draft genome sequence of fig (Ficus carica).</title>
        <authorList>
            <person name="Takahashi T."/>
            <person name="Nishimura K."/>
        </authorList>
    </citation>
    <scope>NUCLEOTIDE SEQUENCE</scope>
</reference>
<dbReference type="Pfam" id="PF12796">
    <property type="entry name" value="Ank_2"/>
    <property type="match status" value="2"/>
</dbReference>
<comment type="caution">
    <text evidence="10">The sequence shown here is derived from an EMBL/GenBank/DDBJ whole genome shotgun (WGS) entry which is preliminary data.</text>
</comment>
<feature type="repeat" description="ANK" evidence="7">
    <location>
        <begin position="90"/>
        <end position="111"/>
    </location>
</feature>
<feature type="repeat" description="ANK" evidence="7">
    <location>
        <begin position="127"/>
        <end position="159"/>
    </location>
</feature>
<feature type="transmembrane region" description="Helical" evidence="8">
    <location>
        <begin position="581"/>
        <end position="605"/>
    </location>
</feature>
<dbReference type="EMBL" id="BTGU01000002">
    <property type="protein sequence ID" value="GMN28041.1"/>
    <property type="molecule type" value="Genomic_DNA"/>
</dbReference>
<keyword evidence="2 8" id="KW-0812">Transmembrane</keyword>
<dbReference type="SUPFAM" id="SSF48403">
    <property type="entry name" value="Ankyrin repeat"/>
    <property type="match status" value="1"/>
</dbReference>
<dbReference type="SMART" id="SM00248">
    <property type="entry name" value="ANK"/>
    <property type="match status" value="7"/>
</dbReference>
<accession>A0AA87ZQZ5</accession>
<protein>
    <recommendedName>
        <fullName evidence="9">PGG domain-containing protein</fullName>
    </recommendedName>
</protein>
<evidence type="ECO:0000256" key="3">
    <source>
        <dbReference type="ARBA" id="ARBA00022737"/>
    </source>
</evidence>
<sequence>MSGTREESAFCSLTDDIRMGGYRTNPTSANEQNDNTPHYSPFMHDYYDRNAVRLMSHELYRAATTGDVVLFRQSSEGLESSHLTQMRSPQGDTVLHIAAQFGHDELVRWILGRQDLSAQIIVTQNLFQDTPLHVAASSGHLSTVKILVSVAREISRQRVSSSSTANDVTGDQATNFANVLLRSRNIRKHTALHLALRYHQEEVARFLFEEDSDVTHYIGLDYRTPLIMAAEAGYEALFEAMMSQPIENEELNAVRSLYRTLIVFGVILAKNKGMLNLVLRDWPEVFSTNAEGSLHPIFVAVSVGYLEGVVNILTNFQESSFFTDAKDSYPVHLAVTNGHLEILEEFLKHTPNSRELRNRKGQTILHLAAESGKAKILTYILKKPELYMLIDDRDYNGETPLHLAAAGGHAKVVSFLTWDSRVNLERLNRQGKTALDVAETNYMRWYGVPSFRERMTWKALRNAGAPRAKDLLTLRTIVVDTGHLKTTSATIPNPMNMDLYKDRTNTLMLVSTLIVTITFAAGLISPAGGDDNSKSNSPNPGMFHVFVVANTIAMYSSITVVVALIWAQLADRELVLASYNYTLPVLGLALAMVSIAFMAGAYLVATKISIWLAYSVLVLGLIGFLTFFLLFAPLYSPNSLKSRFARYIFYFPFHLLIWVVTERDDDK</sequence>
<dbReference type="GO" id="GO:0005886">
    <property type="term" value="C:plasma membrane"/>
    <property type="evidence" value="ECO:0007669"/>
    <property type="project" value="TreeGrafter"/>
</dbReference>
<keyword evidence="4 8" id="KW-1133">Transmembrane helix</keyword>
<dbReference type="Gene3D" id="1.25.40.20">
    <property type="entry name" value="Ankyrin repeat-containing domain"/>
    <property type="match status" value="3"/>
</dbReference>
<name>A0AA87ZQZ5_FICCA</name>
<gene>
    <name evidence="10" type="ORF">TIFTF001_001900</name>
</gene>
<keyword evidence="11" id="KW-1185">Reference proteome</keyword>
<dbReference type="Pfam" id="PF00023">
    <property type="entry name" value="Ank"/>
    <property type="match status" value="1"/>
</dbReference>
<proteinExistence type="predicted"/>
<evidence type="ECO:0000256" key="7">
    <source>
        <dbReference type="PROSITE-ProRule" id="PRU00023"/>
    </source>
</evidence>
<feature type="domain" description="PGG" evidence="9">
    <location>
        <begin position="500"/>
        <end position="604"/>
    </location>
</feature>
<evidence type="ECO:0000256" key="6">
    <source>
        <dbReference type="ARBA" id="ARBA00023136"/>
    </source>
</evidence>
<comment type="subcellular location">
    <subcellularLocation>
        <location evidence="1">Membrane</location>
        <topology evidence="1">Multi-pass membrane protein</topology>
    </subcellularLocation>
</comment>
<evidence type="ECO:0000256" key="1">
    <source>
        <dbReference type="ARBA" id="ARBA00004141"/>
    </source>
</evidence>
<evidence type="ECO:0000256" key="5">
    <source>
        <dbReference type="ARBA" id="ARBA00023043"/>
    </source>
</evidence>
<feature type="transmembrane region" description="Helical" evidence="8">
    <location>
        <begin position="506"/>
        <end position="525"/>
    </location>
</feature>
<feature type="transmembrane region" description="Helical" evidence="8">
    <location>
        <begin position="611"/>
        <end position="632"/>
    </location>
</feature>
<evidence type="ECO:0000256" key="8">
    <source>
        <dbReference type="SAM" id="Phobius"/>
    </source>
</evidence>
<dbReference type="InterPro" id="IPR002110">
    <property type="entry name" value="Ankyrin_rpt"/>
</dbReference>
<feature type="repeat" description="ANK" evidence="7">
    <location>
        <begin position="396"/>
        <end position="416"/>
    </location>
</feature>
<dbReference type="InterPro" id="IPR036770">
    <property type="entry name" value="Ankyrin_rpt-contain_sf"/>
</dbReference>
<evidence type="ECO:0000256" key="2">
    <source>
        <dbReference type="ARBA" id="ARBA00022692"/>
    </source>
</evidence>
<keyword evidence="3" id="KW-0677">Repeat</keyword>